<dbReference type="OrthoDB" id="9795405at2"/>
<dbReference type="InterPro" id="IPR036102">
    <property type="entry name" value="OsmC/Ohrsf"/>
</dbReference>
<dbReference type="InterPro" id="IPR052707">
    <property type="entry name" value="OsmC_Ohr_Peroxiredoxin"/>
</dbReference>
<name>A0A2N5CQD6_9CAUL</name>
<dbReference type="RefSeq" id="WP_101714418.1">
    <property type="nucleotide sequence ID" value="NZ_CP026100.1"/>
</dbReference>
<accession>A0A2N5CQD6</accession>
<dbReference type="Pfam" id="PF02566">
    <property type="entry name" value="OsmC"/>
    <property type="match status" value="1"/>
</dbReference>
<dbReference type="SUPFAM" id="SSF82784">
    <property type="entry name" value="OsmC-like"/>
    <property type="match status" value="1"/>
</dbReference>
<evidence type="ECO:0000313" key="2">
    <source>
        <dbReference type="EMBL" id="PLR10031.1"/>
    </source>
</evidence>
<reference evidence="2 3" key="1">
    <citation type="submission" date="2017-12" db="EMBL/GenBank/DDBJ databases">
        <title>The genome sequence of Caulobacter flavus CGMCC1 15093.</title>
        <authorList>
            <person name="Gao J."/>
            <person name="Mao X."/>
            <person name="Sun J."/>
        </authorList>
    </citation>
    <scope>NUCLEOTIDE SEQUENCE [LARGE SCALE GENOMIC DNA]</scope>
    <source>
        <strain evidence="2 3">CGMCC1 15093</strain>
    </source>
</reference>
<dbReference type="InterPro" id="IPR003718">
    <property type="entry name" value="OsmC/Ohr_fam"/>
</dbReference>
<dbReference type="KEGG" id="cfh:C1707_08610"/>
<reference evidence="1 4" key="2">
    <citation type="submission" date="2018-01" db="EMBL/GenBank/DDBJ databases">
        <title>Complete genome sequence of Caulobacter flavus RHGG3.</title>
        <authorList>
            <person name="Yang E."/>
        </authorList>
    </citation>
    <scope>NUCLEOTIDE SEQUENCE [LARGE SCALE GENOMIC DNA]</scope>
    <source>
        <strain evidence="1 4">RHGG3</strain>
    </source>
</reference>
<dbReference type="EMBL" id="PJRQ01000039">
    <property type="protein sequence ID" value="PLR10031.1"/>
    <property type="molecule type" value="Genomic_DNA"/>
</dbReference>
<proteinExistence type="predicted"/>
<dbReference type="InterPro" id="IPR015946">
    <property type="entry name" value="KH_dom-like_a/b"/>
</dbReference>
<keyword evidence="4" id="KW-1185">Reference proteome</keyword>
<gene>
    <name evidence="1" type="ORF">C1707_08610</name>
    <name evidence="2" type="ORF">CFHF_18275</name>
</gene>
<dbReference type="AlphaFoldDB" id="A0A2N5CQD6"/>
<dbReference type="Proteomes" id="UP000281192">
    <property type="component" value="Chromosome"/>
</dbReference>
<dbReference type="PANTHER" id="PTHR42830">
    <property type="entry name" value="OSMOTICALLY INDUCIBLE FAMILY PROTEIN"/>
    <property type="match status" value="1"/>
</dbReference>
<dbReference type="PANTHER" id="PTHR42830:SF2">
    <property type="entry name" value="OSMC_OHR FAMILY PROTEIN"/>
    <property type="match status" value="1"/>
</dbReference>
<evidence type="ECO:0000313" key="3">
    <source>
        <dbReference type="Proteomes" id="UP000234483"/>
    </source>
</evidence>
<evidence type="ECO:0000313" key="1">
    <source>
        <dbReference type="EMBL" id="AYV46311.1"/>
    </source>
</evidence>
<organism evidence="2 3">
    <name type="scientific">Caulobacter flavus</name>
    <dbReference type="NCBI Taxonomy" id="1679497"/>
    <lineage>
        <taxon>Bacteria</taxon>
        <taxon>Pseudomonadati</taxon>
        <taxon>Pseudomonadota</taxon>
        <taxon>Alphaproteobacteria</taxon>
        <taxon>Caulobacterales</taxon>
        <taxon>Caulobacteraceae</taxon>
        <taxon>Caulobacter</taxon>
    </lineage>
</organism>
<dbReference type="EMBL" id="CP026100">
    <property type="protein sequence ID" value="AYV46311.1"/>
    <property type="molecule type" value="Genomic_DNA"/>
</dbReference>
<evidence type="ECO:0000313" key="4">
    <source>
        <dbReference type="Proteomes" id="UP000281192"/>
    </source>
</evidence>
<dbReference type="Proteomes" id="UP000234483">
    <property type="component" value="Unassembled WGS sequence"/>
</dbReference>
<dbReference type="Gene3D" id="3.30.300.20">
    <property type="match status" value="1"/>
</dbReference>
<protein>
    <submittedName>
        <fullName evidence="2">Peroxiredoxin</fullName>
    </submittedName>
</protein>
<sequence length="171" mass="18452">MSTHVAIVDWKLEPGADFARGRYSRAHTLSFDGGVTALGSASPSVVPLPWSDPAGVDPEEMFVAALSSCHMLTFLDLARRAGFFISVYRDRAEGTMTRNEHGAHWVSHVALRPDIVFEGDAPDEAKLAALHEAAHHACFIANSVRTNVRVEPAVQESRQSLSTSNARIGSG</sequence>